<dbReference type="EMBL" id="BAABUK010000028">
    <property type="protein sequence ID" value="GAA5815793.1"/>
    <property type="molecule type" value="Genomic_DNA"/>
</dbReference>
<dbReference type="PANTHER" id="PTHR14499:SF136">
    <property type="entry name" value="GH08630P"/>
    <property type="match status" value="1"/>
</dbReference>
<evidence type="ECO:0000313" key="2">
    <source>
        <dbReference type="EMBL" id="GAA5815793.1"/>
    </source>
</evidence>
<gene>
    <name evidence="2" type="ORF">MFLAVUS_009308</name>
</gene>
<reference evidence="2 3" key="1">
    <citation type="submission" date="2024-04" db="EMBL/GenBank/DDBJ databases">
        <title>genome sequences of Mucor flavus KT1a and Helicostylum pulchrum KT1b strains isolated from the surface of a dry-aged beef.</title>
        <authorList>
            <person name="Toyotome T."/>
            <person name="Hosono M."/>
            <person name="Torimaru M."/>
            <person name="Fukuda K."/>
            <person name="Mikami N."/>
        </authorList>
    </citation>
    <scope>NUCLEOTIDE SEQUENCE [LARGE SCALE GENOMIC DNA]</scope>
    <source>
        <strain evidence="2 3">KT1a</strain>
    </source>
</reference>
<dbReference type="PANTHER" id="PTHR14499">
    <property type="entry name" value="POTASSIUM CHANNEL TETRAMERIZATION DOMAIN-CONTAINING"/>
    <property type="match status" value="1"/>
</dbReference>
<feature type="domain" description="BTB" evidence="1">
    <location>
        <begin position="4"/>
        <end position="101"/>
    </location>
</feature>
<dbReference type="InterPro" id="IPR011333">
    <property type="entry name" value="SKP1/BTB/POZ_sf"/>
</dbReference>
<organism evidence="2 3">
    <name type="scientific">Mucor flavus</name>
    <dbReference type="NCBI Taxonomy" id="439312"/>
    <lineage>
        <taxon>Eukaryota</taxon>
        <taxon>Fungi</taxon>
        <taxon>Fungi incertae sedis</taxon>
        <taxon>Mucoromycota</taxon>
        <taxon>Mucoromycotina</taxon>
        <taxon>Mucoromycetes</taxon>
        <taxon>Mucorales</taxon>
        <taxon>Mucorineae</taxon>
        <taxon>Mucoraceae</taxon>
        <taxon>Mucor</taxon>
    </lineage>
</organism>
<name>A0ABP9Z9J8_9FUNG</name>
<keyword evidence="3" id="KW-1185">Reference proteome</keyword>
<evidence type="ECO:0000259" key="1">
    <source>
        <dbReference type="SMART" id="SM00225"/>
    </source>
</evidence>
<dbReference type="CDD" id="cd18316">
    <property type="entry name" value="BTB_POZ_KCTD-like"/>
    <property type="match status" value="1"/>
</dbReference>
<accession>A0ABP9Z9J8</accession>
<dbReference type="SMART" id="SM00225">
    <property type="entry name" value="BTB"/>
    <property type="match status" value="1"/>
</dbReference>
<dbReference type="Proteomes" id="UP001473302">
    <property type="component" value="Unassembled WGS sequence"/>
</dbReference>
<comment type="caution">
    <text evidence="2">The sequence shown here is derived from an EMBL/GenBank/DDBJ whole genome shotgun (WGS) entry which is preliminary data.</text>
</comment>
<proteinExistence type="predicted"/>
<dbReference type="Pfam" id="PF02214">
    <property type="entry name" value="BTB_2"/>
    <property type="match status" value="1"/>
</dbReference>
<dbReference type="InterPro" id="IPR003131">
    <property type="entry name" value="T1-type_BTB"/>
</dbReference>
<evidence type="ECO:0000313" key="3">
    <source>
        <dbReference type="Proteomes" id="UP001473302"/>
    </source>
</evidence>
<sequence length="179" mass="20777">MENDIVKLDIGGTVYRTTKDTLRESGYLCSLVGGNWSENLLDQKEIFIDRDGFLFRYILLYFRTGRLDVDKQYWKSLRNEAEFYIIPNLVTIINTMVDEEQPMKPVFRLLTQQEFTRYSNIDVSGLDRGLSYRTAVGPGEEYITSIRCDVTSYNCPRGIFVHQEPKQCGKACHRAKDYG</sequence>
<dbReference type="SUPFAM" id="SSF54695">
    <property type="entry name" value="POZ domain"/>
    <property type="match status" value="1"/>
</dbReference>
<protein>
    <recommendedName>
        <fullName evidence="1">BTB domain-containing protein</fullName>
    </recommendedName>
</protein>
<dbReference type="Gene3D" id="3.30.710.10">
    <property type="entry name" value="Potassium Channel Kv1.1, Chain A"/>
    <property type="match status" value="1"/>
</dbReference>
<dbReference type="InterPro" id="IPR000210">
    <property type="entry name" value="BTB/POZ_dom"/>
</dbReference>